<dbReference type="Proteomes" id="UP001235939">
    <property type="component" value="Chromosome 03"/>
</dbReference>
<sequence>MENHKCALKWDRIENSALVEHRGDTGHNNFNLQNPRTLDYPRLSKPEIPVTNYLRYHQLIDLDTQATETFEMLNKAFPNDALKRTTVFEWHSRFKAGRISIEVDPRQGRPKFQRTDENVQKITDLIKENP</sequence>
<feature type="domain" description="Mos1 transposase HTH" evidence="1">
    <location>
        <begin position="62"/>
        <end position="97"/>
    </location>
</feature>
<reference evidence="2 3" key="1">
    <citation type="submission" date="2022-01" db="EMBL/GenBank/DDBJ databases">
        <title>A chromosomal length assembly of Cordylochernes scorpioides.</title>
        <authorList>
            <person name="Zeh D."/>
            <person name="Zeh J."/>
        </authorList>
    </citation>
    <scope>NUCLEOTIDE SEQUENCE [LARGE SCALE GENOMIC DNA]</scope>
    <source>
        <strain evidence="2">IN4F17</strain>
        <tissue evidence="2">Whole Body</tissue>
    </source>
</reference>
<evidence type="ECO:0000313" key="2">
    <source>
        <dbReference type="EMBL" id="UYV64826.1"/>
    </source>
</evidence>
<evidence type="ECO:0000259" key="1">
    <source>
        <dbReference type="Pfam" id="PF17906"/>
    </source>
</evidence>
<proteinExistence type="predicted"/>
<evidence type="ECO:0000313" key="3">
    <source>
        <dbReference type="Proteomes" id="UP001235939"/>
    </source>
</evidence>
<dbReference type="PANTHER" id="PTHR46060">
    <property type="entry name" value="MARINER MOS1 TRANSPOSASE-LIKE PROTEIN"/>
    <property type="match status" value="1"/>
</dbReference>
<dbReference type="EMBL" id="CP092865">
    <property type="protein sequence ID" value="UYV64826.1"/>
    <property type="molecule type" value="Genomic_DNA"/>
</dbReference>
<dbReference type="Gene3D" id="1.10.10.1450">
    <property type="match status" value="1"/>
</dbReference>
<accession>A0ABY6K7I9</accession>
<gene>
    <name evidence="2" type="ORF">LAZ67_3002090</name>
</gene>
<dbReference type="InterPro" id="IPR052709">
    <property type="entry name" value="Transposase-MT_Hybrid"/>
</dbReference>
<name>A0ABY6K7I9_9ARAC</name>
<dbReference type="InterPro" id="IPR041426">
    <property type="entry name" value="Mos1_HTH"/>
</dbReference>
<organism evidence="2 3">
    <name type="scientific">Cordylochernes scorpioides</name>
    <dbReference type="NCBI Taxonomy" id="51811"/>
    <lineage>
        <taxon>Eukaryota</taxon>
        <taxon>Metazoa</taxon>
        <taxon>Ecdysozoa</taxon>
        <taxon>Arthropoda</taxon>
        <taxon>Chelicerata</taxon>
        <taxon>Arachnida</taxon>
        <taxon>Pseudoscorpiones</taxon>
        <taxon>Cheliferoidea</taxon>
        <taxon>Chernetidae</taxon>
        <taxon>Cordylochernes</taxon>
    </lineage>
</organism>
<protein>
    <submittedName>
        <fullName evidence="2">GVQW3</fullName>
    </submittedName>
</protein>
<dbReference type="PANTHER" id="PTHR46060:SF1">
    <property type="entry name" value="MARINER MOS1 TRANSPOSASE-LIKE PROTEIN"/>
    <property type="match status" value="1"/>
</dbReference>
<keyword evidence="3" id="KW-1185">Reference proteome</keyword>
<dbReference type="Pfam" id="PF17906">
    <property type="entry name" value="HTH_48"/>
    <property type="match status" value="1"/>
</dbReference>